<comment type="subcellular location">
    <subcellularLocation>
        <location evidence="8">Host cytoplasm</location>
    </subcellularLocation>
    <text evidence="8">Localizes in cytoplasmic virus factories, where it is associated with viral DNA.</text>
</comment>
<evidence type="ECO:0000256" key="1">
    <source>
        <dbReference type="ARBA" id="ARBA00022518"/>
    </source>
</evidence>
<dbReference type="GO" id="GO:0003697">
    <property type="term" value="F:single-stranded DNA binding"/>
    <property type="evidence" value="ECO:0007669"/>
    <property type="project" value="UniProtKB-UniRule"/>
</dbReference>
<keyword evidence="3 8" id="KW-0238">DNA-binding</keyword>
<feature type="compositionally biased region" description="Polar residues" evidence="9">
    <location>
        <begin position="1"/>
        <end position="12"/>
    </location>
</feature>
<evidence type="ECO:0000256" key="4">
    <source>
        <dbReference type="ARBA" id="ARBA00023200"/>
    </source>
</evidence>
<accession>V5LUD5</accession>
<protein>
    <recommendedName>
        <fullName evidence="7 8">Protein OPG079</fullName>
    </recommendedName>
</protein>
<keyword evidence="4 8" id="KW-1035">Host cytoplasm</keyword>
<dbReference type="PIRSF" id="PIRSF003767">
    <property type="entry name" value="VAC_I3L"/>
    <property type="match status" value="1"/>
</dbReference>
<keyword evidence="1" id="KW-0244">Early protein</keyword>
<dbReference type="InterPro" id="IPR006754">
    <property type="entry name" value="Poxvirus_I3_ssDNA-bd"/>
</dbReference>
<dbReference type="Pfam" id="PF04661">
    <property type="entry name" value="Pox_I3"/>
    <property type="match status" value="1"/>
</dbReference>
<reference evidence="10" key="1">
    <citation type="journal article" date="2014" name="Virus Res.">
        <title>Comparative and retrospective molecular analysis of Parapoxvirus (PPV) isolates.</title>
        <authorList>
            <person name="Friederichs S."/>
            <person name="Krebs S."/>
            <person name="Blum H."/>
            <person name="Wolf E."/>
            <person name="Lang H."/>
            <person name="von Buttlar H."/>
            <person name="Buttner M."/>
        </authorList>
    </citation>
    <scope>NUCLEOTIDE SEQUENCE</scope>
    <source>
        <strain evidence="10">B074</strain>
    </source>
</reference>
<evidence type="ECO:0000256" key="7">
    <source>
        <dbReference type="ARBA" id="ARBA00034817"/>
    </source>
</evidence>
<dbReference type="GO" id="GO:0030261">
    <property type="term" value="P:chromosome condensation"/>
    <property type="evidence" value="ECO:0007669"/>
    <property type="project" value="UniProtKB-UniRule"/>
</dbReference>
<evidence type="ECO:0000313" key="10">
    <source>
        <dbReference type="EMBL" id="AHA56666.1"/>
    </source>
</evidence>
<dbReference type="GO" id="GO:0030430">
    <property type="term" value="C:host cell cytoplasm"/>
    <property type="evidence" value="ECO:0007669"/>
    <property type="project" value="UniProtKB-SubCell"/>
</dbReference>
<evidence type="ECO:0000256" key="5">
    <source>
        <dbReference type="ARBA" id="ARBA00034682"/>
    </source>
</evidence>
<keyword evidence="2 8" id="KW-0226">DNA condensation</keyword>
<evidence type="ECO:0000256" key="6">
    <source>
        <dbReference type="ARBA" id="ARBA00034757"/>
    </source>
</evidence>
<evidence type="ECO:0000256" key="9">
    <source>
        <dbReference type="SAM" id="MobiDB-lite"/>
    </source>
</evidence>
<comment type="similarity">
    <text evidence="6 8">Belongs to the orthopoxvirus OPG079 family.</text>
</comment>
<evidence type="ECO:0000256" key="8">
    <source>
        <dbReference type="PIRNR" id="PIRNR003767"/>
    </source>
</evidence>
<feature type="region of interest" description="Disordered" evidence="9">
    <location>
        <begin position="1"/>
        <end position="25"/>
    </location>
</feature>
<comment type="subunit">
    <text evidence="8">Homoomultimer. Interacts with the small subunit of ribonucleotide reductase.</text>
</comment>
<proteinExistence type="inferred from homology"/>
<sequence>MKRAASKTTVSASRAPPQQEDAAPATRRFGENQAMSCADAINFAKSLSSSQTKAIETVTLTPSQYPSCSNINVGLVESLASKLVSPLIVVKGEFKIYVSKKSDMQRQNDSGYFARLKPVSASPLLYQLLDGIYTNIKTGTRIPQSLRSFNPDNSIDNTFKSGCMYLNRLTGALLEFTGDDDAQSQICPLMREIENLATRDAQMATLILAPVVFYRSGGEGKVTFAVKKITMPRECSLTVLGLEGEQTCVRMSETQPTFTEEQDVRGLGVVDPGAGFEDDELEAPFNI</sequence>
<organism evidence="10">
    <name type="scientific">Pseudocowpox virus</name>
    <dbReference type="NCBI Taxonomy" id="129726"/>
    <lineage>
        <taxon>Viruses</taxon>
        <taxon>Varidnaviria</taxon>
        <taxon>Bamfordvirae</taxon>
        <taxon>Nucleocytoviricota</taxon>
        <taxon>Pokkesviricetes</taxon>
        <taxon>Chitovirales</taxon>
        <taxon>Poxviridae</taxon>
        <taxon>Chordopoxvirinae</taxon>
        <taxon>Parapoxvirus</taxon>
        <taxon>Parapoxvirus pseudocowpox</taxon>
    </lineage>
</organism>
<evidence type="ECO:0000256" key="2">
    <source>
        <dbReference type="ARBA" id="ARBA00023067"/>
    </source>
</evidence>
<comment type="function">
    <text evidence="5">Plays an essential role in viral DNA replication. Binds to ssDNA with high affinity and localizes to cytoplasmic factories where nascent viral genomes accumulate. May disrupt loops, hairpins and other secondary structures present on ssDNA to reduce and eliminate pausing of viral DNA polymerase at specific sites during elongation.</text>
</comment>
<evidence type="ECO:0000256" key="3">
    <source>
        <dbReference type="ARBA" id="ARBA00023125"/>
    </source>
</evidence>
<name>V5LUD5_9POXV</name>
<dbReference type="EMBL" id="KF478814">
    <property type="protein sequence ID" value="AHA56666.1"/>
    <property type="molecule type" value="Genomic_DNA"/>
</dbReference>